<keyword evidence="2" id="KW-1185">Reference proteome</keyword>
<evidence type="ECO:0000313" key="1">
    <source>
        <dbReference type="EMBL" id="SDD37829.1"/>
    </source>
</evidence>
<gene>
    <name evidence="1" type="ORF">SAMN04488071_0513</name>
</gene>
<dbReference type="AlphaFoldDB" id="A0A1G6U964"/>
<name>A0A1G6U964_9PROT</name>
<dbReference type="InterPro" id="IPR009922">
    <property type="entry name" value="DUF1457"/>
</dbReference>
<dbReference type="RefSeq" id="WP_068308269.1">
    <property type="nucleotide sequence ID" value="NZ_FNAK01000001.1"/>
</dbReference>
<accession>A0A1G6U964</accession>
<protein>
    <submittedName>
        <fullName evidence="1">PAS domain-containing protein</fullName>
    </submittedName>
</protein>
<proteinExistence type="predicted"/>
<dbReference type="STRING" id="637679.GCA_001550055_00377"/>
<dbReference type="EMBL" id="FNAK01000001">
    <property type="protein sequence ID" value="SDD37829.1"/>
    <property type="molecule type" value="Genomic_DNA"/>
</dbReference>
<sequence length="206" mass="23493">MKEPYQKKPFDFPHVPPRVDLKLDEIDESTLTDKLKLWPVLWRDLLKDGKAIPAKSDLSMPKLAAILPNLIIFERLESGDYTLRLVGTDVEAWLDRKLTGLDPLSLVPEPQRRRVKSVYDHVINQPCGFYISEVLMLSQGKKARATTLKLPLTDKEGTIRYFLAVYQFSDSEYVDTEPHLAAAEHHRVDHIGYIDIGFGVPADRAL</sequence>
<dbReference type="Proteomes" id="UP000183685">
    <property type="component" value="Unassembled WGS sequence"/>
</dbReference>
<organism evidence="1 2">
    <name type="scientific">Kordiimonas lacus</name>
    <dbReference type="NCBI Taxonomy" id="637679"/>
    <lineage>
        <taxon>Bacteria</taxon>
        <taxon>Pseudomonadati</taxon>
        <taxon>Pseudomonadota</taxon>
        <taxon>Alphaproteobacteria</taxon>
        <taxon>Kordiimonadales</taxon>
        <taxon>Kordiimonadaceae</taxon>
        <taxon>Kordiimonas</taxon>
    </lineage>
</organism>
<dbReference type="Pfam" id="PF07310">
    <property type="entry name" value="PAS_5"/>
    <property type="match status" value="1"/>
</dbReference>
<reference evidence="1 2" key="1">
    <citation type="submission" date="2016-10" db="EMBL/GenBank/DDBJ databases">
        <authorList>
            <person name="de Groot N.N."/>
        </authorList>
    </citation>
    <scope>NUCLEOTIDE SEQUENCE [LARGE SCALE GENOMIC DNA]</scope>
    <source>
        <strain evidence="1 2">CGMCC 1.9109</strain>
    </source>
</reference>
<evidence type="ECO:0000313" key="2">
    <source>
        <dbReference type="Proteomes" id="UP000183685"/>
    </source>
</evidence>